<dbReference type="AlphaFoldDB" id="A0ABD0JZ60"/>
<comment type="caution">
    <text evidence="2">The sequence shown here is derived from an EMBL/GenBank/DDBJ whole genome shotgun (WGS) entry which is preliminary data.</text>
</comment>
<feature type="region of interest" description="Disordered" evidence="1">
    <location>
        <begin position="61"/>
        <end position="86"/>
    </location>
</feature>
<feature type="compositionally biased region" description="Basic residues" evidence="1">
    <location>
        <begin position="1"/>
        <end position="10"/>
    </location>
</feature>
<sequence length="86" mass="9666">METEKPRRKGTQNVQRKQPISLLPSLEPRQKMGQCPVYNAASPDLRNRSSMAFSCAQAVISSNKADKKKTQHREKPGTTENAQRAQ</sequence>
<protein>
    <submittedName>
        <fullName evidence="2">Uncharacterized protein</fullName>
    </submittedName>
</protein>
<evidence type="ECO:0000313" key="2">
    <source>
        <dbReference type="EMBL" id="KAK7479926.1"/>
    </source>
</evidence>
<evidence type="ECO:0000313" key="3">
    <source>
        <dbReference type="Proteomes" id="UP001519460"/>
    </source>
</evidence>
<evidence type="ECO:0000256" key="1">
    <source>
        <dbReference type="SAM" id="MobiDB-lite"/>
    </source>
</evidence>
<name>A0ABD0JZ60_9CAEN</name>
<dbReference type="Proteomes" id="UP001519460">
    <property type="component" value="Unassembled WGS sequence"/>
</dbReference>
<reference evidence="2 3" key="1">
    <citation type="journal article" date="2023" name="Sci. Data">
        <title>Genome assembly of the Korean intertidal mud-creeper Batillaria attramentaria.</title>
        <authorList>
            <person name="Patra A.K."/>
            <person name="Ho P.T."/>
            <person name="Jun S."/>
            <person name="Lee S.J."/>
            <person name="Kim Y."/>
            <person name="Won Y.J."/>
        </authorList>
    </citation>
    <scope>NUCLEOTIDE SEQUENCE [LARGE SCALE GENOMIC DNA]</scope>
    <source>
        <strain evidence="2">Wonlab-2016</strain>
    </source>
</reference>
<organism evidence="2 3">
    <name type="scientific">Batillaria attramentaria</name>
    <dbReference type="NCBI Taxonomy" id="370345"/>
    <lineage>
        <taxon>Eukaryota</taxon>
        <taxon>Metazoa</taxon>
        <taxon>Spiralia</taxon>
        <taxon>Lophotrochozoa</taxon>
        <taxon>Mollusca</taxon>
        <taxon>Gastropoda</taxon>
        <taxon>Caenogastropoda</taxon>
        <taxon>Sorbeoconcha</taxon>
        <taxon>Cerithioidea</taxon>
        <taxon>Batillariidae</taxon>
        <taxon>Batillaria</taxon>
    </lineage>
</organism>
<dbReference type="EMBL" id="JACVVK020000292">
    <property type="protein sequence ID" value="KAK7479926.1"/>
    <property type="molecule type" value="Genomic_DNA"/>
</dbReference>
<feature type="region of interest" description="Disordered" evidence="1">
    <location>
        <begin position="1"/>
        <end position="32"/>
    </location>
</feature>
<gene>
    <name evidence="2" type="ORF">BaRGS_00028834</name>
</gene>
<keyword evidence="3" id="KW-1185">Reference proteome</keyword>
<accession>A0ABD0JZ60</accession>
<proteinExistence type="predicted"/>